<reference evidence="1 2" key="1">
    <citation type="journal article" date="2019" name="Int. J. Syst. Evol. Microbiol.">
        <title>The Global Catalogue of Microorganisms (GCM) 10K type strain sequencing project: providing services to taxonomists for standard genome sequencing and annotation.</title>
        <authorList>
            <consortium name="The Broad Institute Genomics Platform"/>
            <consortium name="The Broad Institute Genome Sequencing Center for Infectious Disease"/>
            <person name="Wu L."/>
            <person name="Ma J."/>
        </authorList>
    </citation>
    <scope>NUCLEOTIDE SEQUENCE [LARGE SCALE GENOMIC DNA]</scope>
    <source>
        <strain evidence="1 2">JCM 14306</strain>
    </source>
</reference>
<dbReference type="Proteomes" id="UP001501319">
    <property type="component" value="Unassembled WGS sequence"/>
</dbReference>
<organism evidence="1 2">
    <name type="scientific">Kribbella alba</name>
    <dbReference type="NCBI Taxonomy" id="190197"/>
    <lineage>
        <taxon>Bacteria</taxon>
        <taxon>Bacillati</taxon>
        <taxon>Actinomycetota</taxon>
        <taxon>Actinomycetes</taxon>
        <taxon>Propionibacteriales</taxon>
        <taxon>Kribbellaceae</taxon>
        <taxon>Kribbella</taxon>
    </lineage>
</organism>
<gene>
    <name evidence="1" type="ORF">GCM10009744_33250</name>
</gene>
<evidence type="ECO:0000313" key="2">
    <source>
        <dbReference type="Proteomes" id="UP001501319"/>
    </source>
</evidence>
<comment type="caution">
    <text evidence="1">The sequence shown here is derived from an EMBL/GenBank/DDBJ whole genome shotgun (WGS) entry which is preliminary data.</text>
</comment>
<sequence length="316" mass="33594">MRRVAKLLAVALAIVLTLGMGVPSSVRSVRLPTDFSPEGIAAGTGSTVYVGSLKDGDIYRADIRSGKGKVFINAPAGRRALGMKFEKARHRLWVAGGPTGHAYVYDTRNGKSRADLALGTPGASLINDVVLTKRAAYFTDSFNPVIYKVPIGHHGKIGKPHKINLRGPAADTSGDFSLNGIAAPDDHTLIVDNTTLGTLITIDLRNGSSRTITVTGGTLTKGTLDGILLHGRKLYVVENFAERLVTLKLSKDLRTARIVSVVTDKDVKGAFRIPTAVAEQNGKLALVNARFDVGLPPPLGTGVPRGTKYNLVILKK</sequence>
<dbReference type="RefSeq" id="WP_344112390.1">
    <property type="nucleotide sequence ID" value="NZ_BAAANE010000005.1"/>
</dbReference>
<dbReference type="InterPro" id="IPR011042">
    <property type="entry name" value="6-blade_b-propeller_TolB-like"/>
</dbReference>
<protein>
    <recommendedName>
        <fullName evidence="3">Superoxide dismutase</fullName>
    </recommendedName>
</protein>
<name>A0ABN2FCP5_9ACTN</name>
<evidence type="ECO:0000313" key="1">
    <source>
        <dbReference type="EMBL" id="GAA1640698.1"/>
    </source>
</evidence>
<accession>A0ABN2FCP5</accession>
<keyword evidence="2" id="KW-1185">Reference proteome</keyword>
<dbReference type="SUPFAM" id="SSF63829">
    <property type="entry name" value="Calcium-dependent phosphotriesterase"/>
    <property type="match status" value="1"/>
</dbReference>
<proteinExistence type="predicted"/>
<dbReference type="EMBL" id="BAAANE010000005">
    <property type="protein sequence ID" value="GAA1640698.1"/>
    <property type="molecule type" value="Genomic_DNA"/>
</dbReference>
<dbReference type="Gene3D" id="2.120.10.30">
    <property type="entry name" value="TolB, C-terminal domain"/>
    <property type="match status" value="1"/>
</dbReference>
<evidence type="ECO:0008006" key="3">
    <source>
        <dbReference type="Google" id="ProtNLM"/>
    </source>
</evidence>